<keyword evidence="6" id="KW-0560">Oxidoreductase</keyword>
<dbReference type="PANTHER" id="PTHR11082">
    <property type="entry name" value="TRNA-DIHYDROURIDINE SYNTHASE"/>
    <property type="match status" value="1"/>
</dbReference>
<evidence type="ECO:0000256" key="10">
    <source>
        <dbReference type="ARBA" id="ARBA00047287"/>
    </source>
</evidence>
<evidence type="ECO:0000256" key="4">
    <source>
        <dbReference type="ARBA" id="ARBA00022694"/>
    </source>
</evidence>
<evidence type="ECO:0000256" key="7">
    <source>
        <dbReference type="ARBA" id="ARBA00023027"/>
    </source>
</evidence>
<comment type="similarity">
    <text evidence="8">Belongs to the Dus family. Dus1 subfamily.</text>
</comment>
<evidence type="ECO:0000313" key="17">
    <source>
        <dbReference type="Proteomes" id="UP000678499"/>
    </source>
</evidence>
<dbReference type="EC" id="1.3.1.88" evidence="9"/>
<accession>A0A7R9GEU4</accession>
<dbReference type="EMBL" id="CAJPEX010001174">
    <property type="protein sequence ID" value="CAG0918426.1"/>
    <property type="molecule type" value="Genomic_DNA"/>
</dbReference>
<dbReference type="PANTHER" id="PTHR11082:SF5">
    <property type="entry name" value="TRNA-DIHYDROURIDINE(16_17) SYNTHASE [NAD(P)(+)]-LIKE"/>
    <property type="match status" value="1"/>
</dbReference>
<keyword evidence="17" id="KW-1185">Reference proteome</keyword>
<dbReference type="PROSITE" id="PS01136">
    <property type="entry name" value="UPF0034"/>
    <property type="match status" value="1"/>
</dbReference>
<feature type="domain" description="DUS-like FMN-binding" evidence="15">
    <location>
        <begin position="27"/>
        <end position="285"/>
    </location>
</feature>
<dbReference type="Gene3D" id="3.20.20.70">
    <property type="entry name" value="Aldolase class I"/>
    <property type="match status" value="1"/>
</dbReference>
<organism evidence="16">
    <name type="scientific">Notodromas monacha</name>
    <dbReference type="NCBI Taxonomy" id="399045"/>
    <lineage>
        <taxon>Eukaryota</taxon>
        <taxon>Metazoa</taxon>
        <taxon>Ecdysozoa</taxon>
        <taxon>Arthropoda</taxon>
        <taxon>Crustacea</taxon>
        <taxon>Oligostraca</taxon>
        <taxon>Ostracoda</taxon>
        <taxon>Podocopa</taxon>
        <taxon>Podocopida</taxon>
        <taxon>Cypridocopina</taxon>
        <taxon>Cypridoidea</taxon>
        <taxon>Cyprididae</taxon>
        <taxon>Notodromas</taxon>
    </lineage>
</organism>
<keyword evidence="4" id="KW-0819">tRNA processing</keyword>
<dbReference type="Proteomes" id="UP000678499">
    <property type="component" value="Unassembled WGS sequence"/>
</dbReference>
<dbReference type="SUPFAM" id="SSF51395">
    <property type="entry name" value="FMN-linked oxidoreductases"/>
    <property type="match status" value="1"/>
</dbReference>
<comment type="cofactor">
    <cofactor evidence="1">
        <name>FMN</name>
        <dbReference type="ChEBI" id="CHEBI:58210"/>
    </cofactor>
</comment>
<comment type="catalytic activity">
    <reaction evidence="12">
        <text>5,6-dihydrouridine(16) in tRNA + NAD(+) = uridine(16) in tRNA + NADH + H(+)</text>
        <dbReference type="Rhea" id="RHEA:53380"/>
        <dbReference type="Rhea" id="RHEA-COMP:13543"/>
        <dbReference type="Rhea" id="RHEA-COMP:13544"/>
        <dbReference type="ChEBI" id="CHEBI:15378"/>
        <dbReference type="ChEBI" id="CHEBI:57540"/>
        <dbReference type="ChEBI" id="CHEBI:57945"/>
        <dbReference type="ChEBI" id="CHEBI:65315"/>
        <dbReference type="ChEBI" id="CHEBI:74443"/>
        <dbReference type="EC" id="1.3.1.88"/>
    </reaction>
    <physiologicalReaction direction="right-to-left" evidence="12">
        <dbReference type="Rhea" id="RHEA:53382"/>
    </physiologicalReaction>
</comment>
<keyword evidence="7" id="KW-0520">NAD</keyword>
<reference evidence="16" key="1">
    <citation type="submission" date="2020-11" db="EMBL/GenBank/DDBJ databases">
        <authorList>
            <person name="Tran Van P."/>
        </authorList>
    </citation>
    <scope>NUCLEOTIDE SEQUENCE</scope>
</reference>
<dbReference type="GO" id="GO:0050660">
    <property type="term" value="F:flavin adenine dinucleotide binding"/>
    <property type="evidence" value="ECO:0007669"/>
    <property type="project" value="InterPro"/>
</dbReference>
<keyword evidence="5" id="KW-0521">NADP</keyword>
<dbReference type="AlphaFoldDB" id="A0A7R9GEU4"/>
<proteinExistence type="inferred from homology"/>
<evidence type="ECO:0000256" key="5">
    <source>
        <dbReference type="ARBA" id="ARBA00022857"/>
    </source>
</evidence>
<comment type="catalytic activity">
    <reaction evidence="11">
        <text>5,6-dihydrouridine(16) in tRNA + NADP(+) = uridine(16) in tRNA + NADPH + H(+)</text>
        <dbReference type="Rhea" id="RHEA:53376"/>
        <dbReference type="Rhea" id="RHEA-COMP:13543"/>
        <dbReference type="Rhea" id="RHEA-COMP:13544"/>
        <dbReference type="ChEBI" id="CHEBI:15378"/>
        <dbReference type="ChEBI" id="CHEBI:57783"/>
        <dbReference type="ChEBI" id="CHEBI:58349"/>
        <dbReference type="ChEBI" id="CHEBI:65315"/>
        <dbReference type="ChEBI" id="CHEBI:74443"/>
        <dbReference type="EC" id="1.3.1.88"/>
    </reaction>
    <physiologicalReaction direction="right-to-left" evidence="11">
        <dbReference type="Rhea" id="RHEA:53378"/>
    </physiologicalReaction>
</comment>
<protein>
    <recommendedName>
        <fullName evidence="9">tRNA-dihydrouridine(16/17) synthase [NAD(P)(+)]</fullName>
        <ecNumber evidence="9">1.3.1.88</ecNumber>
    </recommendedName>
</protein>
<dbReference type="InterPro" id="IPR035587">
    <property type="entry name" value="DUS-like_FMN-bd"/>
</dbReference>
<evidence type="ECO:0000256" key="13">
    <source>
        <dbReference type="ARBA" id="ARBA00049467"/>
    </source>
</evidence>
<evidence type="ECO:0000256" key="2">
    <source>
        <dbReference type="ARBA" id="ARBA00022630"/>
    </source>
</evidence>
<feature type="region of interest" description="Disordered" evidence="14">
    <location>
        <begin position="353"/>
        <end position="382"/>
    </location>
</feature>
<dbReference type="InterPro" id="IPR018517">
    <property type="entry name" value="tRNA_hU_synthase_CS"/>
</dbReference>
<evidence type="ECO:0000256" key="9">
    <source>
        <dbReference type="ARBA" id="ARBA00038890"/>
    </source>
</evidence>
<gene>
    <name evidence="16" type="ORF">NMOB1V02_LOCUS5982</name>
</gene>
<keyword evidence="2" id="KW-0285">Flavoprotein</keyword>
<sequence>MSASPSESDNYGYKFWRETLRGARLVVAPMVDASELAWRLLSRKYGAELCYTPMFHSVNFVKDFKYRRDNFQSCDADRPLIVQFCANDPKVLVEAARLVQGQCDAVDLNLGCPQTIARRGHYGSFLQDEWDLVRELVDSVRREVDIPITCKVRVFPEIEKTVAYAKMLESAGCYLLTVHGRTREQKGRDTGLASWAHIKAVKQAVKIPVFANGNIQYLEDALRCMEETGVDGVMSAEGNLHNPAIFANRSPVVWEMAEEYLQLVKKHPTPISYVRGHLFKMMTHCMMLPECKEKREILASGTSLVEFEEVVAGLKDLFLPYHHKEKEFFGMNEKLPFPPWICQPYVRPPPKPVDESGGVKRITEDENGDVVKKQKRKGNKRKKPDRIAFELCDGERCGNPRGGKCDFKLCKICCRAKCSDEVLDCTSHRIWVKAFRDKELPQLESDCR</sequence>
<evidence type="ECO:0000256" key="3">
    <source>
        <dbReference type="ARBA" id="ARBA00022643"/>
    </source>
</evidence>
<comment type="catalytic activity">
    <reaction evidence="13">
        <text>5,6-dihydrouridine(17) in tRNA + NADP(+) = uridine(17) in tRNA + NADPH + H(+)</text>
        <dbReference type="Rhea" id="RHEA:53368"/>
        <dbReference type="Rhea" id="RHEA-COMP:13541"/>
        <dbReference type="Rhea" id="RHEA-COMP:13542"/>
        <dbReference type="ChEBI" id="CHEBI:15378"/>
        <dbReference type="ChEBI" id="CHEBI:57783"/>
        <dbReference type="ChEBI" id="CHEBI:58349"/>
        <dbReference type="ChEBI" id="CHEBI:65315"/>
        <dbReference type="ChEBI" id="CHEBI:74443"/>
        <dbReference type="EC" id="1.3.1.88"/>
    </reaction>
    <physiologicalReaction direction="right-to-left" evidence="13">
        <dbReference type="Rhea" id="RHEA:53370"/>
    </physiologicalReaction>
</comment>
<feature type="compositionally biased region" description="Basic and acidic residues" evidence="14">
    <location>
        <begin position="353"/>
        <end position="372"/>
    </location>
</feature>
<dbReference type="GO" id="GO:0017150">
    <property type="term" value="F:tRNA dihydrouridine synthase activity"/>
    <property type="evidence" value="ECO:0007669"/>
    <property type="project" value="InterPro"/>
</dbReference>
<comment type="catalytic activity">
    <reaction evidence="10">
        <text>5,6-dihydrouridine(17) in tRNA + NAD(+) = uridine(17) in tRNA + NADH + H(+)</text>
        <dbReference type="Rhea" id="RHEA:53372"/>
        <dbReference type="Rhea" id="RHEA-COMP:13541"/>
        <dbReference type="Rhea" id="RHEA-COMP:13542"/>
        <dbReference type="ChEBI" id="CHEBI:15378"/>
        <dbReference type="ChEBI" id="CHEBI:57540"/>
        <dbReference type="ChEBI" id="CHEBI:57945"/>
        <dbReference type="ChEBI" id="CHEBI:65315"/>
        <dbReference type="ChEBI" id="CHEBI:74443"/>
        <dbReference type="EC" id="1.3.1.88"/>
    </reaction>
    <physiologicalReaction direction="right-to-left" evidence="10">
        <dbReference type="Rhea" id="RHEA:53374"/>
    </physiologicalReaction>
</comment>
<keyword evidence="3" id="KW-0288">FMN</keyword>
<evidence type="ECO:0000259" key="15">
    <source>
        <dbReference type="Pfam" id="PF01207"/>
    </source>
</evidence>
<name>A0A7R9GEU4_9CRUS</name>
<evidence type="ECO:0000256" key="12">
    <source>
        <dbReference type="ARBA" id="ARBA00048934"/>
    </source>
</evidence>
<evidence type="ECO:0000313" key="16">
    <source>
        <dbReference type="EMBL" id="CAD7278274.1"/>
    </source>
</evidence>
<evidence type="ECO:0000256" key="8">
    <source>
        <dbReference type="ARBA" id="ARBA00038313"/>
    </source>
</evidence>
<evidence type="ECO:0000256" key="11">
    <source>
        <dbReference type="ARBA" id="ARBA00047652"/>
    </source>
</evidence>
<evidence type="ECO:0000256" key="1">
    <source>
        <dbReference type="ARBA" id="ARBA00001917"/>
    </source>
</evidence>
<dbReference type="CDD" id="cd02801">
    <property type="entry name" value="DUS_like_FMN"/>
    <property type="match status" value="1"/>
</dbReference>
<dbReference type="OrthoDB" id="272303at2759"/>
<evidence type="ECO:0000256" key="6">
    <source>
        <dbReference type="ARBA" id="ARBA00023002"/>
    </source>
</evidence>
<feature type="compositionally biased region" description="Basic residues" evidence="14">
    <location>
        <begin position="373"/>
        <end position="382"/>
    </location>
</feature>
<dbReference type="Pfam" id="PF01207">
    <property type="entry name" value="Dus"/>
    <property type="match status" value="1"/>
</dbReference>
<dbReference type="InterPro" id="IPR013785">
    <property type="entry name" value="Aldolase_TIM"/>
</dbReference>
<dbReference type="EMBL" id="OA883211">
    <property type="protein sequence ID" value="CAD7278274.1"/>
    <property type="molecule type" value="Genomic_DNA"/>
</dbReference>
<evidence type="ECO:0000256" key="14">
    <source>
        <dbReference type="SAM" id="MobiDB-lite"/>
    </source>
</evidence>